<keyword evidence="1" id="KW-0805">Transcription regulation</keyword>
<dbReference type="SMART" id="SM00342">
    <property type="entry name" value="HTH_ARAC"/>
    <property type="match status" value="1"/>
</dbReference>
<evidence type="ECO:0000259" key="5">
    <source>
        <dbReference type="PROSITE" id="PS01124"/>
    </source>
</evidence>
<dbReference type="PROSITE" id="PS00041">
    <property type="entry name" value="HTH_ARAC_FAMILY_1"/>
    <property type="match status" value="1"/>
</dbReference>
<gene>
    <name evidence="6" type="ORF">V1286_001363</name>
</gene>
<dbReference type="PROSITE" id="PS01124">
    <property type="entry name" value="HTH_ARAC_FAMILY_2"/>
    <property type="match status" value="1"/>
</dbReference>
<dbReference type="InterPro" id="IPR053142">
    <property type="entry name" value="PchR_regulatory_protein"/>
</dbReference>
<evidence type="ECO:0000256" key="2">
    <source>
        <dbReference type="ARBA" id="ARBA00023125"/>
    </source>
</evidence>
<feature type="compositionally biased region" description="Polar residues" evidence="4">
    <location>
        <begin position="118"/>
        <end position="128"/>
    </location>
</feature>
<dbReference type="PANTHER" id="PTHR47893:SF1">
    <property type="entry name" value="REGULATORY PROTEIN PCHR"/>
    <property type="match status" value="1"/>
</dbReference>
<feature type="compositionally biased region" description="Basic and acidic residues" evidence="4">
    <location>
        <begin position="134"/>
        <end position="148"/>
    </location>
</feature>
<keyword evidence="2" id="KW-0238">DNA-binding</keyword>
<keyword evidence="7" id="KW-1185">Reference proteome</keyword>
<dbReference type="Pfam" id="PF12833">
    <property type="entry name" value="HTH_18"/>
    <property type="match status" value="1"/>
</dbReference>
<dbReference type="EMBL" id="JAZHRV010000001">
    <property type="protein sequence ID" value="MEH2553834.1"/>
    <property type="molecule type" value="Genomic_DNA"/>
</dbReference>
<dbReference type="InterPro" id="IPR018060">
    <property type="entry name" value="HTH_AraC"/>
</dbReference>
<feature type="region of interest" description="Disordered" evidence="4">
    <location>
        <begin position="117"/>
        <end position="163"/>
    </location>
</feature>
<dbReference type="PANTHER" id="PTHR47893">
    <property type="entry name" value="REGULATORY PROTEIN PCHR"/>
    <property type="match status" value="1"/>
</dbReference>
<evidence type="ECO:0000256" key="3">
    <source>
        <dbReference type="ARBA" id="ARBA00023163"/>
    </source>
</evidence>
<dbReference type="Gene3D" id="1.10.10.60">
    <property type="entry name" value="Homeodomain-like"/>
    <property type="match status" value="1"/>
</dbReference>
<sequence length="163" mass="17967">MTISYLSDVSRQSTIRTWRDLVVQAEAIALAELDSPLHISALCNALAVSERTLRKAFHNVHGVPPCRHLRMQRLLQARRALLSSDSSLTTVTEVATCYGFVELGRFSVEYRSVFGESPSETLQRTSQADAGESSEPHENATPQRDHRPSIARRPALPTAAAQA</sequence>
<keyword evidence="3" id="KW-0804">Transcription</keyword>
<dbReference type="InterPro" id="IPR018062">
    <property type="entry name" value="HTH_AraC-typ_CS"/>
</dbReference>
<reference evidence="6 7" key="1">
    <citation type="submission" date="2024-02" db="EMBL/GenBank/DDBJ databases">
        <title>Adaptive strategies in a cosmopolitan and abundant soil bacterium.</title>
        <authorList>
            <person name="Carini P."/>
        </authorList>
    </citation>
    <scope>NUCLEOTIDE SEQUENCE [LARGE SCALE GENOMIC DNA]</scope>
    <source>
        <strain evidence="6 7">AZCC 1608</strain>
    </source>
</reference>
<evidence type="ECO:0000313" key="6">
    <source>
        <dbReference type="EMBL" id="MEH2553834.1"/>
    </source>
</evidence>
<evidence type="ECO:0000256" key="1">
    <source>
        <dbReference type="ARBA" id="ARBA00023015"/>
    </source>
</evidence>
<organism evidence="6 7">
    <name type="scientific">Bradyrhizobium algeriense</name>
    <dbReference type="NCBI Taxonomy" id="634784"/>
    <lineage>
        <taxon>Bacteria</taxon>
        <taxon>Pseudomonadati</taxon>
        <taxon>Pseudomonadota</taxon>
        <taxon>Alphaproteobacteria</taxon>
        <taxon>Hyphomicrobiales</taxon>
        <taxon>Nitrobacteraceae</taxon>
        <taxon>Bradyrhizobium</taxon>
    </lineage>
</organism>
<comment type="caution">
    <text evidence="6">The sequence shown here is derived from an EMBL/GenBank/DDBJ whole genome shotgun (WGS) entry which is preliminary data.</text>
</comment>
<evidence type="ECO:0000256" key="4">
    <source>
        <dbReference type="SAM" id="MobiDB-lite"/>
    </source>
</evidence>
<proteinExistence type="predicted"/>
<dbReference type="SUPFAM" id="SSF46689">
    <property type="entry name" value="Homeodomain-like"/>
    <property type="match status" value="1"/>
</dbReference>
<protein>
    <submittedName>
        <fullName evidence="6">Transcriptional regulator GlxA family with amidase domain</fullName>
    </submittedName>
</protein>
<accession>A0ABU8B5N3</accession>
<name>A0ABU8B5N3_9BRAD</name>
<feature type="domain" description="HTH araC/xylS-type" evidence="5">
    <location>
        <begin position="23"/>
        <end position="124"/>
    </location>
</feature>
<dbReference type="InterPro" id="IPR009057">
    <property type="entry name" value="Homeodomain-like_sf"/>
</dbReference>
<evidence type="ECO:0000313" key="7">
    <source>
        <dbReference type="Proteomes" id="UP001364224"/>
    </source>
</evidence>
<dbReference type="RefSeq" id="WP_334478401.1">
    <property type="nucleotide sequence ID" value="NZ_JAZHRV010000001.1"/>
</dbReference>
<dbReference type="Proteomes" id="UP001364224">
    <property type="component" value="Unassembled WGS sequence"/>
</dbReference>